<gene>
    <name evidence="1" type="ORF">Aau02nite_23730</name>
</gene>
<dbReference type="PANTHER" id="PTHR36221:SF1">
    <property type="entry name" value="DUF742 DOMAIN-CONTAINING PROTEIN"/>
    <property type="match status" value="1"/>
</dbReference>
<proteinExistence type="predicted"/>
<dbReference type="AlphaFoldDB" id="A0A919VKG2"/>
<accession>A0A919VKG2</accession>
<sequence length="122" mass="13004">MTISDEAWYDEDAGPLVRLYARVGGRTTVPHDLELGTIIHCAPGVTAPDGLSADQQAALRLSRRPMALPELAVHLGLPIGPTRLLLGELREAGLILTGRPAEVRRGSSPAVLQRLLSGLRAL</sequence>
<name>A0A919VKG2_9ACTN</name>
<dbReference type="PANTHER" id="PTHR36221">
    <property type="entry name" value="DUF742 DOMAIN-CONTAINING PROTEIN"/>
    <property type="match status" value="1"/>
</dbReference>
<evidence type="ECO:0000313" key="2">
    <source>
        <dbReference type="Proteomes" id="UP000681340"/>
    </source>
</evidence>
<dbReference type="InterPro" id="IPR007995">
    <property type="entry name" value="DUF742"/>
</dbReference>
<evidence type="ECO:0000313" key="1">
    <source>
        <dbReference type="EMBL" id="GIM66627.1"/>
    </source>
</evidence>
<organism evidence="1 2">
    <name type="scientific">Actinoplanes auranticolor</name>
    <dbReference type="NCBI Taxonomy" id="47988"/>
    <lineage>
        <taxon>Bacteria</taxon>
        <taxon>Bacillati</taxon>
        <taxon>Actinomycetota</taxon>
        <taxon>Actinomycetes</taxon>
        <taxon>Micromonosporales</taxon>
        <taxon>Micromonosporaceae</taxon>
        <taxon>Actinoplanes</taxon>
    </lineage>
</organism>
<dbReference type="Proteomes" id="UP000681340">
    <property type="component" value="Unassembled WGS sequence"/>
</dbReference>
<reference evidence="1" key="1">
    <citation type="submission" date="2021-03" db="EMBL/GenBank/DDBJ databases">
        <title>Whole genome shotgun sequence of Actinoplanes auranticolor NBRC 12245.</title>
        <authorList>
            <person name="Komaki H."/>
            <person name="Tamura T."/>
        </authorList>
    </citation>
    <scope>NUCLEOTIDE SEQUENCE</scope>
    <source>
        <strain evidence="1">NBRC 12245</strain>
    </source>
</reference>
<dbReference type="Pfam" id="PF05331">
    <property type="entry name" value="DUF742"/>
    <property type="match status" value="1"/>
</dbReference>
<keyword evidence="2" id="KW-1185">Reference proteome</keyword>
<evidence type="ECO:0008006" key="3">
    <source>
        <dbReference type="Google" id="ProtNLM"/>
    </source>
</evidence>
<comment type="caution">
    <text evidence="1">The sequence shown here is derived from an EMBL/GenBank/DDBJ whole genome shotgun (WGS) entry which is preliminary data.</text>
</comment>
<dbReference type="RefSeq" id="WP_212988414.1">
    <property type="nucleotide sequence ID" value="NZ_BAABEA010000019.1"/>
</dbReference>
<dbReference type="EMBL" id="BOQL01000021">
    <property type="protein sequence ID" value="GIM66627.1"/>
    <property type="molecule type" value="Genomic_DNA"/>
</dbReference>
<protein>
    <recommendedName>
        <fullName evidence="3">DUF742 domain-containing protein</fullName>
    </recommendedName>
</protein>